<evidence type="ECO:0000313" key="3">
    <source>
        <dbReference type="Proteomes" id="UP000626109"/>
    </source>
</evidence>
<feature type="non-terminal residue" evidence="2">
    <location>
        <position position="112"/>
    </location>
</feature>
<feature type="transmembrane region" description="Helical" evidence="1">
    <location>
        <begin position="70"/>
        <end position="90"/>
    </location>
</feature>
<accession>A0A813JXR0</accession>
<dbReference type="InterPro" id="IPR036259">
    <property type="entry name" value="MFS_trans_sf"/>
</dbReference>
<reference evidence="2" key="1">
    <citation type="submission" date="2021-02" db="EMBL/GenBank/DDBJ databases">
        <authorList>
            <person name="Dougan E. K."/>
            <person name="Rhodes N."/>
            <person name="Thang M."/>
            <person name="Chan C."/>
        </authorList>
    </citation>
    <scope>NUCLEOTIDE SEQUENCE</scope>
</reference>
<dbReference type="SUPFAM" id="SSF103473">
    <property type="entry name" value="MFS general substrate transporter"/>
    <property type="match status" value="1"/>
</dbReference>
<dbReference type="Gene3D" id="1.20.1250.20">
    <property type="entry name" value="MFS general substrate transporter like domains"/>
    <property type="match status" value="1"/>
</dbReference>
<keyword evidence="1" id="KW-0472">Membrane</keyword>
<feature type="transmembrane region" description="Helical" evidence="1">
    <location>
        <begin position="34"/>
        <end position="58"/>
    </location>
</feature>
<comment type="caution">
    <text evidence="2">The sequence shown here is derived from an EMBL/GenBank/DDBJ whole genome shotgun (WGS) entry which is preliminary data.</text>
</comment>
<evidence type="ECO:0000313" key="2">
    <source>
        <dbReference type="EMBL" id="CAE8692012.1"/>
    </source>
</evidence>
<organism evidence="2 3">
    <name type="scientific">Polarella glacialis</name>
    <name type="common">Dinoflagellate</name>
    <dbReference type="NCBI Taxonomy" id="89957"/>
    <lineage>
        <taxon>Eukaryota</taxon>
        <taxon>Sar</taxon>
        <taxon>Alveolata</taxon>
        <taxon>Dinophyceae</taxon>
        <taxon>Suessiales</taxon>
        <taxon>Suessiaceae</taxon>
        <taxon>Polarella</taxon>
    </lineage>
</organism>
<dbReference type="Proteomes" id="UP000626109">
    <property type="component" value="Unassembled WGS sequence"/>
</dbReference>
<keyword evidence="1" id="KW-1133">Transmembrane helix</keyword>
<name>A0A813JXR0_POLGL</name>
<dbReference type="EMBL" id="CAJNNW010027562">
    <property type="protein sequence ID" value="CAE8692012.1"/>
    <property type="molecule type" value="Genomic_DNA"/>
</dbReference>
<proteinExistence type="predicted"/>
<keyword evidence="1" id="KW-0812">Transmembrane</keyword>
<protein>
    <submittedName>
        <fullName evidence="2">Uncharacterized protein</fullName>
    </submittedName>
</protein>
<sequence length="112" mass="12231">MTALAVKASYEKQQEIPLVRELRLGSEKLSPVRIWALTVLNLAYGFSLAAQGLVILPLEAERMWSDSQSMGLGILAATSGIAQLISPLAGHWSDTWCSRLGRRRPLLLISAT</sequence>
<dbReference type="AlphaFoldDB" id="A0A813JXR0"/>
<gene>
    <name evidence="2" type="ORF">PGLA2088_LOCUS27692</name>
</gene>
<evidence type="ECO:0000256" key="1">
    <source>
        <dbReference type="SAM" id="Phobius"/>
    </source>
</evidence>